<keyword evidence="3" id="KW-0012">Acyltransferase</keyword>
<keyword evidence="1" id="KW-0472">Membrane</keyword>
<dbReference type="EMBL" id="BMQJ01000027">
    <property type="protein sequence ID" value="GGQ30295.1"/>
    <property type="molecule type" value="Genomic_DNA"/>
</dbReference>
<dbReference type="RefSeq" id="WP_189250759.1">
    <property type="nucleotide sequence ID" value="NZ_BMQJ01000027.1"/>
</dbReference>
<keyword evidence="1" id="KW-1133">Transmembrane helix</keyword>
<dbReference type="InterPro" id="IPR002123">
    <property type="entry name" value="Plipid/glycerol_acylTrfase"/>
</dbReference>
<name>A0ABQ2RK16_9ACTN</name>
<organism evidence="3 4">
    <name type="scientific">Streptosporangium pseudovulgare</name>
    <dbReference type="NCBI Taxonomy" id="35765"/>
    <lineage>
        <taxon>Bacteria</taxon>
        <taxon>Bacillati</taxon>
        <taxon>Actinomycetota</taxon>
        <taxon>Actinomycetes</taxon>
        <taxon>Streptosporangiales</taxon>
        <taxon>Streptosporangiaceae</taxon>
        <taxon>Streptosporangium</taxon>
    </lineage>
</organism>
<evidence type="ECO:0000256" key="1">
    <source>
        <dbReference type="SAM" id="Phobius"/>
    </source>
</evidence>
<evidence type="ECO:0000313" key="3">
    <source>
        <dbReference type="EMBL" id="GGQ30295.1"/>
    </source>
</evidence>
<dbReference type="Pfam" id="PF01553">
    <property type="entry name" value="Acyltransferase"/>
    <property type="match status" value="1"/>
</dbReference>
<evidence type="ECO:0000259" key="2">
    <source>
        <dbReference type="SMART" id="SM00563"/>
    </source>
</evidence>
<feature type="domain" description="Phospholipid/glycerol acyltransferase" evidence="2">
    <location>
        <begin position="134"/>
        <end position="280"/>
    </location>
</feature>
<dbReference type="GO" id="GO:0016746">
    <property type="term" value="F:acyltransferase activity"/>
    <property type="evidence" value="ECO:0007669"/>
    <property type="project" value="UniProtKB-KW"/>
</dbReference>
<accession>A0ABQ2RK16</accession>
<sequence length="344" mass="38128">MLPPRIVRRLVLAPLVVVLAVAALVTLPIWLLVVAAASLRLPPPQRRGTRLVWFAVAWLTLETMALLACFGIWVVSGFGGRLSRDEYEDRHYALIKWFLGRVYGAAERIFGLRVIMEEPTPTPGELSRRLTRPVIVLARHAGPGDSVLLVHHLLSVYGRRPRIVMKAALRLDPSLDVLTGRVPSAFVPRGSGSGGVVAEIRRLAADMDPDDALVIFPEGGNFTPRRRARALRRLENKGLAEEAARARRLEHLLPPHPGGAFAAIDACPAADVVFVAHTGLDDLVTLGDLWSRLPTHAEVRATWWRVDADDVPRDREEQVRWLYDNWARIDAWIAANHRAPTPGA</sequence>
<dbReference type="Proteomes" id="UP000611554">
    <property type="component" value="Unassembled WGS sequence"/>
</dbReference>
<proteinExistence type="predicted"/>
<protein>
    <submittedName>
        <fullName evidence="3">Acyltransferase</fullName>
    </submittedName>
</protein>
<keyword evidence="1" id="KW-0812">Transmembrane</keyword>
<gene>
    <name evidence="3" type="ORF">GCM10010140_70600</name>
</gene>
<comment type="caution">
    <text evidence="3">The sequence shown here is derived from an EMBL/GenBank/DDBJ whole genome shotgun (WGS) entry which is preliminary data.</text>
</comment>
<evidence type="ECO:0000313" key="4">
    <source>
        <dbReference type="Proteomes" id="UP000611554"/>
    </source>
</evidence>
<feature type="transmembrane region" description="Helical" evidence="1">
    <location>
        <begin position="12"/>
        <end position="39"/>
    </location>
</feature>
<keyword evidence="4" id="KW-1185">Reference proteome</keyword>
<feature type="transmembrane region" description="Helical" evidence="1">
    <location>
        <begin position="51"/>
        <end position="75"/>
    </location>
</feature>
<reference evidence="4" key="1">
    <citation type="journal article" date="2019" name="Int. J. Syst. Evol. Microbiol.">
        <title>The Global Catalogue of Microorganisms (GCM) 10K type strain sequencing project: providing services to taxonomists for standard genome sequencing and annotation.</title>
        <authorList>
            <consortium name="The Broad Institute Genomics Platform"/>
            <consortium name="The Broad Institute Genome Sequencing Center for Infectious Disease"/>
            <person name="Wu L."/>
            <person name="Ma J."/>
        </authorList>
    </citation>
    <scope>NUCLEOTIDE SEQUENCE [LARGE SCALE GENOMIC DNA]</scope>
    <source>
        <strain evidence="4">JCM 3115</strain>
    </source>
</reference>
<keyword evidence="3" id="KW-0808">Transferase</keyword>
<dbReference type="SMART" id="SM00563">
    <property type="entry name" value="PlsC"/>
    <property type="match status" value="1"/>
</dbReference>